<keyword evidence="5" id="KW-0276">Fatty acid metabolism</keyword>
<evidence type="ECO:0000259" key="8">
    <source>
        <dbReference type="PROSITE" id="PS50075"/>
    </source>
</evidence>
<feature type="region of interest" description="Disordered" evidence="7">
    <location>
        <begin position="1637"/>
        <end position="1656"/>
    </location>
</feature>
<evidence type="ECO:0000256" key="5">
    <source>
        <dbReference type="ARBA" id="ARBA00022832"/>
    </source>
</evidence>
<name>B1W2R0_STRGG</name>
<dbReference type="InterPro" id="IPR006162">
    <property type="entry name" value="Ppantetheine_attach_site"/>
</dbReference>
<dbReference type="GO" id="GO:0005737">
    <property type="term" value="C:cytoplasm"/>
    <property type="evidence" value="ECO:0007669"/>
    <property type="project" value="TreeGrafter"/>
</dbReference>
<dbReference type="PROSITE" id="PS50075">
    <property type="entry name" value="CARRIER"/>
    <property type="match status" value="2"/>
</dbReference>
<dbReference type="GO" id="GO:0008610">
    <property type="term" value="P:lipid biosynthetic process"/>
    <property type="evidence" value="ECO:0007669"/>
    <property type="project" value="InterPro"/>
</dbReference>
<dbReference type="CDD" id="cd19531">
    <property type="entry name" value="LCL_NRPS-like"/>
    <property type="match status" value="1"/>
</dbReference>
<accession>B1W2R0</accession>
<dbReference type="Gene3D" id="3.30.559.30">
    <property type="entry name" value="Nonribosomal peptide synthetase, condensation domain"/>
    <property type="match status" value="1"/>
</dbReference>
<dbReference type="EMBL" id="AP009493">
    <property type="protein sequence ID" value="BAG19424.1"/>
    <property type="molecule type" value="Genomic_DNA"/>
</dbReference>
<feature type="region of interest" description="Disordered" evidence="7">
    <location>
        <begin position="573"/>
        <end position="600"/>
    </location>
</feature>
<dbReference type="InterPro" id="IPR042099">
    <property type="entry name" value="ANL_N_sf"/>
</dbReference>
<dbReference type="CDD" id="cd12117">
    <property type="entry name" value="A_NRPS_Srf_like"/>
    <property type="match status" value="1"/>
</dbReference>
<dbReference type="InterPro" id="IPR001242">
    <property type="entry name" value="Condensation_dom"/>
</dbReference>
<dbReference type="InterPro" id="IPR020806">
    <property type="entry name" value="PKS_PP-bd"/>
</dbReference>
<feature type="region of interest" description="Disordered" evidence="7">
    <location>
        <begin position="667"/>
        <end position="686"/>
    </location>
</feature>
<comment type="similarity">
    <text evidence="2">Belongs to the ATP-dependent AMP-binding enzyme family.</text>
</comment>
<dbReference type="GO" id="GO:0006631">
    <property type="term" value="P:fatty acid metabolic process"/>
    <property type="evidence" value="ECO:0007669"/>
    <property type="project" value="UniProtKB-KW"/>
</dbReference>
<dbReference type="PATRIC" id="fig|455632.4.peg.2641"/>
<dbReference type="InterPro" id="IPR036736">
    <property type="entry name" value="ACP-like_sf"/>
</dbReference>
<dbReference type="KEGG" id="sgr:SGR_2595"/>
<dbReference type="GO" id="GO:0044550">
    <property type="term" value="P:secondary metabolite biosynthetic process"/>
    <property type="evidence" value="ECO:0007669"/>
    <property type="project" value="TreeGrafter"/>
</dbReference>
<dbReference type="SUPFAM" id="SSF52777">
    <property type="entry name" value="CoA-dependent acyltransferases"/>
    <property type="match status" value="2"/>
</dbReference>
<evidence type="ECO:0000256" key="1">
    <source>
        <dbReference type="ARBA" id="ARBA00001957"/>
    </source>
</evidence>
<dbReference type="GO" id="GO:0017000">
    <property type="term" value="P:antibiotic biosynthetic process"/>
    <property type="evidence" value="ECO:0007669"/>
    <property type="project" value="UniProtKB-ARBA"/>
</dbReference>
<dbReference type="Gene3D" id="3.30.300.30">
    <property type="match status" value="2"/>
</dbReference>
<proteinExistence type="inferred from homology"/>
<dbReference type="PROSITE" id="PS00455">
    <property type="entry name" value="AMP_BINDING"/>
    <property type="match status" value="2"/>
</dbReference>
<organism evidence="9 10">
    <name type="scientific">Streptomyces griseus subsp. griseus (strain JCM 4626 / CBS 651.72 / NBRC 13350 / KCC S-0626 / ISP 5235)</name>
    <dbReference type="NCBI Taxonomy" id="455632"/>
    <lineage>
        <taxon>Bacteria</taxon>
        <taxon>Bacillati</taxon>
        <taxon>Actinomycetota</taxon>
        <taxon>Actinomycetes</taxon>
        <taxon>Kitasatosporales</taxon>
        <taxon>Streptomycetaceae</taxon>
        <taxon>Streptomyces</taxon>
    </lineage>
</organism>
<evidence type="ECO:0000313" key="10">
    <source>
        <dbReference type="Proteomes" id="UP000001685"/>
    </source>
</evidence>
<dbReference type="InterPro" id="IPR045851">
    <property type="entry name" value="AMP-bd_C_sf"/>
</dbReference>
<dbReference type="Gene3D" id="3.30.559.10">
    <property type="entry name" value="Chloramphenicol acetyltransferase-like domain"/>
    <property type="match status" value="1"/>
</dbReference>
<comment type="cofactor">
    <cofactor evidence="1">
        <name>pantetheine 4'-phosphate</name>
        <dbReference type="ChEBI" id="CHEBI:47942"/>
    </cofactor>
</comment>
<feature type="domain" description="Carrier" evidence="8">
    <location>
        <begin position="1659"/>
        <end position="1734"/>
    </location>
</feature>
<dbReference type="Pfam" id="PF23024">
    <property type="entry name" value="AMP-dom_DIP2-like"/>
    <property type="match status" value="1"/>
</dbReference>
<dbReference type="Proteomes" id="UP000001685">
    <property type="component" value="Chromosome"/>
</dbReference>
<dbReference type="FunFam" id="2.30.38.10:FF:000001">
    <property type="entry name" value="Non-ribosomal peptide synthetase PvdI"/>
    <property type="match status" value="1"/>
</dbReference>
<dbReference type="GO" id="GO:0071766">
    <property type="term" value="P:Actinobacterium-type cell wall biogenesis"/>
    <property type="evidence" value="ECO:0007669"/>
    <property type="project" value="UniProtKB-ARBA"/>
</dbReference>
<evidence type="ECO:0000256" key="6">
    <source>
        <dbReference type="ARBA" id="ARBA00023098"/>
    </source>
</evidence>
<dbReference type="PANTHER" id="PTHR45527">
    <property type="entry name" value="NONRIBOSOMAL PEPTIDE SYNTHETASE"/>
    <property type="match status" value="1"/>
</dbReference>
<dbReference type="eggNOG" id="COG0318">
    <property type="taxonomic scope" value="Bacteria"/>
</dbReference>
<dbReference type="FunFam" id="3.40.50.980:FF:000001">
    <property type="entry name" value="Non-ribosomal peptide synthetase"/>
    <property type="match status" value="1"/>
</dbReference>
<dbReference type="Pfam" id="PF00550">
    <property type="entry name" value="PP-binding"/>
    <property type="match status" value="2"/>
</dbReference>
<dbReference type="NCBIfam" id="TIGR01733">
    <property type="entry name" value="AA-adenyl-dom"/>
    <property type="match status" value="1"/>
</dbReference>
<dbReference type="SUPFAM" id="SSF56801">
    <property type="entry name" value="Acetyl-CoA synthetase-like"/>
    <property type="match status" value="2"/>
</dbReference>
<dbReference type="eggNOG" id="COG1020">
    <property type="taxonomic scope" value="Bacteria"/>
</dbReference>
<dbReference type="CDD" id="cd05931">
    <property type="entry name" value="FAAL"/>
    <property type="match status" value="1"/>
</dbReference>
<evidence type="ECO:0000256" key="2">
    <source>
        <dbReference type="ARBA" id="ARBA00006432"/>
    </source>
</evidence>
<evidence type="ECO:0000313" key="9">
    <source>
        <dbReference type="EMBL" id="BAG19424.1"/>
    </source>
</evidence>
<dbReference type="InterPro" id="IPR040097">
    <property type="entry name" value="FAAL/FAAC"/>
</dbReference>
<evidence type="ECO:0000256" key="4">
    <source>
        <dbReference type="ARBA" id="ARBA00022553"/>
    </source>
</evidence>
<protein>
    <submittedName>
        <fullName evidence="9">NRPS</fullName>
    </submittedName>
</protein>
<dbReference type="SUPFAM" id="SSF47336">
    <property type="entry name" value="ACP-like"/>
    <property type="match status" value="2"/>
</dbReference>
<dbReference type="FunFam" id="3.40.50.12780:FF:000013">
    <property type="entry name" value="Long-chain-fatty-acid--AMP ligase FadD32"/>
    <property type="match status" value="1"/>
</dbReference>
<dbReference type="InterPro" id="IPR025110">
    <property type="entry name" value="AMP-bd_C"/>
</dbReference>
<dbReference type="Gene3D" id="1.10.1200.10">
    <property type="entry name" value="ACP-like"/>
    <property type="match status" value="2"/>
</dbReference>
<dbReference type="PANTHER" id="PTHR45527:SF1">
    <property type="entry name" value="FATTY ACID SYNTHASE"/>
    <property type="match status" value="1"/>
</dbReference>
<dbReference type="InterPro" id="IPR009081">
    <property type="entry name" value="PP-bd_ACP"/>
</dbReference>
<dbReference type="Gene3D" id="3.40.50.980">
    <property type="match status" value="2"/>
</dbReference>
<sequence>MDLLDKTAPPTDLSVTAATTFVDVVTERAALSGGTAYTFVSPGRDERPSLTFPELDARARAVGAMLAGRGLTGERILVLLPPGLDYVVAFLGCLYAGAVAVPLYPPSGGKYSARHLAVLADSRPAAALVPGAEPARAAELAEELHAPGLQLLSVDGELPGAGDWRRPHIDGDSLAFLQYTSGSTGTPRGVRVTHRNLVANSAQIQERFAAGPDTAVVSWLPPYHDMGLIGGILQPVYAGATATLLSPTAFITRPLLWLELISELGTTISGGPNFAYDLCVDRIPEERLAGLDLSRWQVAFNGAEPVRASTLDRFAARMAPFGFRRDAFFPCYGLAEATLMVSGRRVAGEHVARTFRADTLGPGRLPEPAPDGLPVVDCGPVAVDLDLTVADAERGEACAEGAVGEVWVAGENVADGYWGHAAADGTFGARLPGDPRTYLRTGDYGFVRDGRLYVTGRSKDLIVVRGRNHYPQDLETTALAAHDALRRGAAAFAVERDGREEICLVLETTHGHVPETADAVIGAVRSALVREHAVAAGTVVLVRPGQIPRTTSGKIQRSAARAAFADATMKVVHRSDTGDGPLPAPTAPRPAALPGRGAPDDTVRAVIADAATRRLGVTVDRSAPLVGQGLDSLAAVELQASVARAAGVELSLEQLLAGASIDGLTLDTPAAPAPRQPSAAPGDRLPLTTNQQAMVFLEQQHPGTSALHISLAVRLLTEIDTEALRRTFQRLVDRHAVLRTALRWADGEPYQSVLPRLDADFTVEDARTLDAAALAARLERACEGTPFALDEGRVMRALLLRRADGDILSLTLHHVAADMWSMALLTDELGRLYAQELGRGPALPEPAEAAYLSLADRQRDLLESPRGERLWEYWKAELDGCEPVVELPADRPRPPVQNHRGDTVTFSLDAGVTRELRRHAEAGDTTLFVALLSVFQLLVHRYTGEEDFLVGVPGSGRHEADLHDVIGYFVNPLLIRSRVTEEATFTERMRDTRRTVVGALAHQEMPFPALVQRMRLHRDASRSPGYQVMFSLTNPHLLGQDGLGALQTGKGGLRARVGELDVESVELIRRTSQVDLGMTLSEAGDGLEGLISYSTDLFDRTTVDRFADHFAQLAAQVAAAPAEPLRLLPHASEAEQREAAGWNETATDYPKHSNLRALFADQVRAAPDAPALVHGGFRRTYRELDRCSNALAAHLRKLGVGPETLVGLYVDRDPAVVVAMLAVVKAGGAYLPLDPSHPERRLRQILDEARPALVLTPSADRVPPVGDGLPVVPVDPYLGADVAADPGHDTAVDGGAGPGSLLYVMYTSGSSGRPKGICITHRNVIRLVRDTNFIHIAPGDRMAQISNAAWDAATLEIWGALANGAELHGFDQATVLNPPVLGEALRAAAVDTVVFATPLFTEVAAYDPTVFAGARELVVGGDTMDPKRAREVVELGGPLLINDFGPTESTSIAATFAVRQVPDGTWRVPIGRPISNTQVHVLDAWLRPVPVGVPGQLFIGGDGLGRGYLGRPELTAGAFLPDPFSDEPGARMYATGDKVRRLPDGMLDFLGRIDFQVKVRGYRIELGDIDSAALSHPGVRESLTVVDESAGHKRLVAYYSGTPTPRELTGYLADWLPRYMIPPVLIPLPELPKNPNRKIDRAALPKPPAGRAAAPDADTELTTLEREAVALLADVLGTPDVRADDNFFEIGGHSLLAIRMTTRIRAQYGVEINLNAFFDDPTARGVARCVRELLDAGAAVPPTAAAPGPVALDRTRYATRR</sequence>
<dbReference type="RefSeq" id="WP_012379316.1">
    <property type="nucleotide sequence ID" value="NC_010572.1"/>
</dbReference>
<dbReference type="GO" id="GO:0003824">
    <property type="term" value="F:catalytic activity"/>
    <property type="evidence" value="ECO:0007669"/>
    <property type="project" value="InterPro"/>
</dbReference>
<keyword evidence="3" id="KW-0596">Phosphopantetheine</keyword>
<evidence type="ECO:0000256" key="7">
    <source>
        <dbReference type="SAM" id="MobiDB-lite"/>
    </source>
</evidence>
<dbReference type="GO" id="GO:0043041">
    <property type="term" value="P:amino acid activation for nonribosomal peptide biosynthetic process"/>
    <property type="evidence" value="ECO:0007669"/>
    <property type="project" value="TreeGrafter"/>
</dbReference>
<keyword evidence="4" id="KW-0597">Phosphoprotein</keyword>
<dbReference type="Pfam" id="PF00501">
    <property type="entry name" value="AMP-binding"/>
    <property type="match status" value="2"/>
</dbReference>
<dbReference type="PROSITE" id="PS00012">
    <property type="entry name" value="PHOSPHOPANTETHEINE"/>
    <property type="match status" value="1"/>
</dbReference>
<dbReference type="HOGENOM" id="CLU_000022_0_9_11"/>
<dbReference type="InterPro" id="IPR010071">
    <property type="entry name" value="AA_adenyl_dom"/>
</dbReference>
<evidence type="ECO:0000256" key="3">
    <source>
        <dbReference type="ARBA" id="ARBA00022450"/>
    </source>
</evidence>
<dbReference type="SMART" id="SM00823">
    <property type="entry name" value="PKS_PP"/>
    <property type="match status" value="2"/>
</dbReference>
<dbReference type="GO" id="GO:0031177">
    <property type="term" value="F:phosphopantetheine binding"/>
    <property type="evidence" value="ECO:0007669"/>
    <property type="project" value="InterPro"/>
</dbReference>
<dbReference type="InterPro" id="IPR020845">
    <property type="entry name" value="AMP-binding_CS"/>
</dbReference>
<dbReference type="Pfam" id="PF00668">
    <property type="entry name" value="Condensation"/>
    <property type="match status" value="1"/>
</dbReference>
<gene>
    <name evidence="9" type="ordered locus">SGR_2595</name>
</gene>
<dbReference type="InterPro" id="IPR000873">
    <property type="entry name" value="AMP-dep_synth/lig_dom"/>
</dbReference>
<feature type="domain" description="Carrier" evidence="8">
    <location>
        <begin position="597"/>
        <end position="672"/>
    </location>
</feature>
<dbReference type="Gene3D" id="3.40.50.12780">
    <property type="entry name" value="N-terminal domain of ligase-like"/>
    <property type="match status" value="1"/>
</dbReference>
<keyword evidence="6" id="KW-0443">Lipid metabolism</keyword>
<reference evidence="10" key="1">
    <citation type="journal article" date="2008" name="J. Bacteriol.">
        <title>Genome sequence of the streptomycin-producing microorganism Streptomyces griseus IFO 13350.</title>
        <authorList>
            <person name="Ohnishi Y."/>
            <person name="Ishikawa J."/>
            <person name="Hara H."/>
            <person name="Suzuki H."/>
            <person name="Ikenoya M."/>
            <person name="Ikeda H."/>
            <person name="Yamashita A."/>
            <person name="Hattori M."/>
            <person name="Horinouchi S."/>
        </authorList>
    </citation>
    <scope>NUCLEOTIDE SEQUENCE [LARGE SCALE GENOMIC DNA]</scope>
    <source>
        <strain evidence="10">JCM 4626 / NBRC 13350</strain>
    </source>
</reference>
<dbReference type="Gene3D" id="2.30.38.10">
    <property type="entry name" value="Luciferase, Domain 3"/>
    <property type="match status" value="1"/>
</dbReference>
<dbReference type="InterPro" id="IPR023213">
    <property type="entry name" value="CAT-like_dom_sf"/>
</dbReference>